<feature type="signal peptide" evidence="1">
    <location>
        <begin position="1"/>
        <end position="21"/>
    </location>
</feature>
<evidence type="ECO:0000256" key="1">
    <source>
        <dbReference type="SAM" id="SignalP"/>
    </source>
</evidence>
<feature type="chain" id="PRO_5018307314" evidence="1">
    <location>
        <begin position="22"/>
        <end position="159"/>
    </location>
</feature>
<sequence>MHYLTSSTFLCLLAFFVIVTSSPLSRRKDTMSFNFDFEHPGTGDVGTLNLDLSTVPVRQPFGDNPPPNVNPEIIALARSCFAASVTGEDIYCEVFQNEDCSRSSEKPSFCVVGKKFQRTSLEVAPTRHIFPAKMHGKMKCLICDKKTSQEACKKTGVRS</sequence>
<name>A0A3N4LU48_9PEZI</name>
<protein>
    <submittedName>
        <fullName evidence="2">Uncharacterized protein</fullName>
    </submittedName>
</protein>
<proteinExistence type="predicted"/>
<accession>A0A3N4LU48</accession>
<keyword evidence="3" id="KW-1185">Reference proteome</keyword>
<organism evidence="2 3">
    <name type="scientific">Terfezia boudieri ATCC MYA-4762</name>
    <dbReference type="NCBI Taxonomy" id="1051890"/>
    <lineage>
        <taxon>Eukaryota</taxon>
        <taxon>Fungi</taxon>
        <taxon>Dikarya</taxon>
        <taxon>Ascomycota</taxon>
        <taxon>Pezizomycotina</taxon>
        <taxon>Pezizomycetes</taxon>
        <taxon>Pezizales</taxon>
        <taxon>Pezizaceae</taxon>
        <taxon>Terfezia</taxon>
    </lineage>
</organism>
<dbReference type="EMBL" id="ML121539">
    <property type="protein sequence ID" value="RPB25089.1"/>
    <property type="molecule type" value="Genomic_DNA"/>
</dbReference>
<dbReference type="OrthoDB" id="5293915at2759"/>
<evidence type="ECO:0000313" key="2">
    <source>
        <dbReference type="EMBL" id="RPB25089.1"/>
    </source>
</evidence>
<gene>
    <name evidence="2" type="ORF">L211DRAFT_136889</name>
</gene>
<reference evidence="2 3" key="1">
    <citation type="journal article" date="2018" name="Nat. Ecol. Evol.">
        <title>Pezizomycetes genomes reveal the molecular basis of ectomycorrhizal truffle lifestyle.</title>
        <authorList>
            <person name="Murat C."/>
            <person name="Payen T."/>
            <person name="Noel B."/>
            <person name="Kuo A."/>
            <person name="Morin E."/>
            <person name="Chen J."/>
            <person name="Kohler A."/>
            <person name="Krizsan K."/>
            <person name="Balestrini R."/>
            <person name="Da Silva C."/>
            <person name="Montanini B."/>
            <person name="Hainaut M."/>
            <person name="Levati E."/>
            <person name="Barry K.W."/>
            <person name="Belfiori B."/>
            <person name="Cichocki N."/>
            <person name="Clum A."/>
            <person name="Dockter R.B."/>
            <person name="Fauchery L."/>
            <person name="Guy J."/>
            <person name="Iotti M."/>
            <person name="Le Tacon F."/>
            <person name="Lindquist E.A."/>
            <person name="Lipzen A."/>
            <person name="Malagnac F."/>
            <person name="Mello A."/>
            <person name="Molinier V."/>
            <person name="Miyauchi S."/>
            <person name="Poulain J."/>
            <person name="Riccioni C."/>
            <person name="Rubini A."/>
            <person name="Sitrit Y."/>
            <person name="Splivallo R."/>
            <person name="Traeger S."/>
            <person name="Wang M."/>
            <person name="Zifcakova L."/>
            <person name="Wipf D."/>
            <person name="Zambonelli A."/>
            <person name="Paolocci F."/>
            <person name="Nowrousian M."/>
            <person name="Ottonello S."/>
            <person name="Baldrian P."/>
            <person name="Spatafora J.W."/>
            <person name="Henrissat B."/>
            <person name="Nagy L.G."/>
            <person name="Aury J.M."/>
            <person name="Wincker P."/>
            <person name="Grigoriev I.V."/>
            <person name="Bonfante P."/>
            <person name="Martin F.M."/>
        </authorList>
    </citation>
    <scope>NUCLEOTIDE SEQUENCE [LARGE SCALE GENOMIC DNA]</scope>
    <source>
        <strain evidence="2 3">ATCC MYA-4762</strain>
    </source>
</reference>
<dbReference type="AlphaFoldDB" id="A0A3N4LU48"/>
<evidence type="ECO:0000313" key="3">
    <source>
        <dbReference type="Proteomes" id="UP000267821"/>
    </source>
</evidence>
<dbReference type="Proteomes" id="UP000267821">
    <property type="component" value="Unassembled WGS sequence"/>
</dbReference>
<keyword evidence="1" id="KW-0732">Signal</keyword>
<dbReference type="InParanoid" id="A0A3N4LU48"/>